<feature type="transmembrane region" description="Helical" evidence="6">
    <location>
        <begin position="132"/>
        <end position="149"/>
    </location>
</feature>
<evidence type="ECO:0000256" key="4">
    <source>
        <dbReference type="ARBA" id="ARBA00022989"/>
    </source>
</evidence>
<dbReference type="Pfam" id="PF16913">
    <property type="entry name" value="PUNUT"/>
    <property type="match status" value="1"/>
</dbReference>
<feature type="transmembrane region" description="Helical" evidence="6">
    <location>
        <begin position="225"/>
        <end position="248"/>
    </location>
</feature>
<name>A0A8J5FN38_ZINOF</name>
<feature type="transmembrane region" description="Helical" evidence="6">
    <location>
        <begin position="188"/>
        <end position="213"/>
    </location>
</feature>
<sequence length="367" mass="39727">MEVEESQQLSQTKPIVSKRLKTTLRLLSFSSLIAGGVGAAITIRVYYLHGGSRKWLTSWLQTAAWPLTLLPLAISYFYRCRLSAAAAAPRPKLCLSSRVVFIAGAVLGLLMGLDDFFYAYGAAYLPVSTSSIIVSSQLAFTSLFAFAIVKQRFTSYSLNAVALLIAGAVLLGMAADGDRPPGESSKEYFAGFFMMLAAAALYGLVLPLVELTYAKAAAKQGAVSYTLAMELQLLIGIFATALCTVGMIANNDFQAMRREGKDFGLGELKYYMVLVWSAILCELLLLGTIGTIFYDSALLAGIILAVCLPITEVFAVIFLHEPFSGQKGVALALSLWGFASYFYGEYKKGKEKKNETMLEPTLEVSAN</sequence>
<dbReference type="InterPro" id="IPR030182">
    <property type="entry name" value="PUP_plant"/>
</dbReference>
<comment type="similarity">
    <text evidence="1 6">Belongs to the purine permeases (TC 2.A.7.14) family.</text>
</comment>
<evidence type="ECO:0000313" key="7">
    <source>
        <dbReference type="EMBL" id="KAG6487417.1"/>
    </source>
</evidence>
<dbReference type="EMBL" id="JACMSC010000015">
    <property type="protein sequence ID" value="KAG6487417.1"/>
    <property type="molecule type" value="Genomic_DNA"/>
</dbReference>
<feature type="transmembrane region" description="Helical" evidence="6">
    <location>
        <begin position="156"/>
        <end position="176"/>
    </location>
</feature>
<evidence type="ECO:0000256" key="5">
    <source>
        <dbReference type="ARBA" id="ARBA00023136"/>
    </source>
</evidence>
<comment type="caution">
    <text evidence="7">The sequence shown here is derived from an EMBL/GenBank/DDBJ whole genome shotgun (WGS) entry which is preliminary data.</text>
</comment>
<gene>
    <name evidence="7" type="ORF">ZIOFF_056003</name>
</gene>
<evidence type="ECO:0000256" key="6">
    <source>
        <dbReference type="RuleBase" id="RU368015"/>
    </source>
</evidence>
<keyword evidence="3 6" id="KW-0812">Transmembrane</keyword>
<evidence type="ECO:0000256" key="3">
    <source>
        <dbReference type="ARBA" id="ARBA00022692"/>
    </source>
</evidence>
<feature type="transmembrane region" description="Helical" evidence="6">
    <location>
        <begin position="268"/>
        <end position="286"/>
    </location>
</feature>
<feature type="transmembrane region" description="Helical" evidence="6">
    <location>
        <begin position="26"/>
        <end position="47"/>
    </location>
</feature>
<feature type="transmembrane region" description="Helical" evidence="6">
    <location>
        <begin position="325"/>
        <end position="344"/>
    </location>
</feature>
<keyword evidence="4 6" id="KW-1133">Transmembrane helix</keyword>
<keyword evidence="8" id="KW-1185">Reference proteome</keyword>
<dbReference type="GO" id="GO:0015211">
    <property type="term" value="F:purine nucleoside transmembrane transporter activity"/>
    <property type="evidence" value="ECO:0007669"/>
    <property type="project" value="UniProtKB-UniRule"/>
</dbReference>
<dbReference type="PANTHER" id="PTHR31376">
    <property type="entry name" value="OS09G0467300 PROTEIN-RELATED"/>
    <property type="match status" value="1"/>
</dbReference>
<feature type="transmembrane region" description="Helical" evidence="6">
    <location>
        <begin position="298"/>
        <end position="319"/>
    </location>
</feature>
<proteinExistence type="inferred from homology"/>
<keyword evidence="5 6" id="KW-0472">Membrane</keyword>
<dbReference type="PANTHER" id="PTHR31376:SF105">
    <property type="entry name" value="PURINE PERMEASE-RELATED"/>
    <property type="match status" value="1"/>
</dbReference>
<dbReference type="AlphaFoldDB" id="A0A8J5FN38"/>
<comment type="subcellular location">
    <subcellularLocation>
        <location evidence="6">Membrane</location>
        <topology evidence="6">Multi-pass membrane protein</topology>
    </subcellularLocation>
</comment>
<evidence type="ECO:0000313" key="8">
    <source>
        <dbReference type="Proteomes" id="UP000734854"/>
    </source>
</evidence>
<feature type="transmembrane region" description="Helical" evidence="6">
    <location>
        <begin position="99"/>
        <end position="120"/>
    </location>
</feature>
<protein>
    <recommendedName>
        <fullName evidence="6">Probable purine permease</fullName>
    </recommendedName>
</protein>
<keyword evidence="2 6" id="KW-0813">Transport</keyword>
<evidence type="ECO:0000256" key="2">
    <source>
        <dbReference type="ARBA" id="ARBA00022448"/>
    </source>
</evidence>
<accession>A0A8J5FN38</accession>
<feature type="transmembrane region" description="Helical" evidence="6">
    <location>
        <begin position="59"/>
        <end position="78"/>
    </location>
</feature>
<dbReference type="GO" id="GO:0005345">
    <property type="term" value="F:purine nucleobase transmembrane transporter activity"/>
    <property type="evidence" value="ECO:0007669"/>
    <property type="project" value="UniProtKB-UniRule"/>
</dbReference>
<dbReference type="Proteomes" id="UP000734854">
    <property type="component" value="Unassembled WGS sequence"/>
</dbReference>
<organism evidence="7 8">
    <name type="scientific">Zingiber officinale</name>
    <name type="common">Ginger</name>
    <name type="synonym">Amomum zingiber</name>
    <dbReference type="NCBI Taxonomy" id="94328"/>
    <lineage>
        <taxon>Eukaryota</taxon>
        <taxon>Viridiplantae</taxon>
        <taxon>Streptophyta</taxon>
        <taxon>Embryophyta</taxon>
        <taxon>Tracheophyta</taxon>
        <taxon>Spermatophyta</taxon>
        <taxon>Magnoliopsida</taxon>
        <taxon>Liliopsida</taxon>
        <taxon>Zingiberales</taxon>
        <taxon>Zingiberaceae</taxon>
        <taxon>Zingiber</taxon>
    </lineage>
</organism>
<evidence type="ECO:0000256" key="1">
    <source>
        <dbReference type="ARBA" id="ARBA00006213"/>
    </source>
</evidence>
<reference evidence="7 8" key="1">
    <citation type="submission" date="2020-08" db="EMBL/GenBank/DDBJ databases">
        <title>Plant Genome Project.</title>
        <authorList>
            <person name="Zhang R.-G."/>
        </authorList>
    </citation>
    <scope>NUCLEOTIDE SEQUENCE [LARGE SCALE GENOMIC DNA]</scope>
    <source>
        <tissue evidence="7">Rhizome</tissue>
    </source>
</reference>
<dbReference type="GO" id="GO:0016020">
    <property type="term" value="C:membrane"/>
    <property type="evidence" value="ECO:0007669"/>
    <property type="project" value="UniProtKB-SubCell"/>
</dbReference>